<evidence type="ECO:0000256" key="1">
    <source>
        <dbReference type="ARBA" id="ARBA00009477"/>
    </source>
</evidence>
<evidence type="ECO:0000313" key="5">
    <source>
        <dbReference type="EMBL" id="OGM26597.1"/>
    </source>
</evidence>
<dbReference type="Proteomes" id="UP000178851">
    <property type="component" value="Unassembled WGS sequence"/>
</dbReference>
<evidence type="ECO:0000259" key="4">
    <source>
        <dbReference type="Pfam" id="PF25990"/>
    </source>
</evidence>
<keyword evidence="2" id="KW-0812">Transmembrane</keyword>
<dbReference type="InterPro" id="IPR058637">
    <property type="entry name" value="YknX-like_C"/>
</dbReference>
<keyword evidence="2" id="KW-1133">Transmembrane helix</keyword>
<keyword evidence="2" id="KW-0472">Membrane</keyword>
<evidence type="ECO:0000259" key="3">
    <source>
        <dbReference type="Pfam" id="PF25989"/>
    </source>
</evidence>
<dbReference type="PANTHER" id="PTHR30469:SF33">
    <property type="entry name" value="SLR1207 PROTEIN"/>
    <property type="match status" value="1"/>
</dbReference>
<feature type="transmembrane region" description="Helical" evidence="2">
    <location>
        <begin position="12"/>
        <end position="28"/>
    </location>
</feature>
<feature type="domain" description="YknX-like beta-barrel" evidence="4">
    <location>
        <begin position="201"/>
        <end position="271"/>
    </location>
</feature>
<accession>A0A1F7YGZ7</accession>
<organism evidence="5 6">
    <name type="scientific">Candidatus Woesebacteria bacterium RIFCSPHIGHO2_01_FULL_39_28</name>
    <dbReference type="NCBI Taxonomy" id="1802496"/>
    <lineage>
        <taxon>Bacteria</taxon>
        <taxon>Candidatus Woeseibacteriota</taxon>
    </lineage>
</organism>
<dbReference type="Gene3D" id="2.40.30.170">
    <property type="match status" value="1"/>
</dbReference>
<evidence type="ECO:0000313" key="6">
    <source>
        <dbReference type="Proteomes" id="UP000178851"/>
    </source>
</evidence>
<dbReference type="Gene3D" id="2.40.50.100">
    <property type="match status" value="1"/>
</dbReference>
<protein>
    <submittedName>
        <fullName evidence="5">Uncharacterized protein</fullName>
    </submittedName>
</protein>
<dbReference type="NCBIfam" id="TIGR01730">
    <property type="entry name" value="RND_mfp"/>
    <property type="match status" value="1"/>
</dbReference>
<evidence type="ECO:0000256" key="2">
    <source>
        <dbReference type="SAM" id="Phobius"/>
    </source>
</evidence>
<gene>
    <name evidence="5" type="ORF">A2627_01075</name>
</gene>
<dbReference type="GO" id="GO:0015562">
    <property type="term" value="F:efflux transmembrane transporter activity"/>
    <property type="evidence" value="ECO:0007669"/>
    <property type="project" value="TreeGrafter"/>
</dbReference>
<reference evidence="5 6" key="1">
    <citation type="journal article" date="2016" name="Nat. Commun.">
        <title>Thousands of microbial genomes shed light on interconnected biogeochemical processes in an aquifer system.</title>
        <authorList>
            <person name="Anantharaman K."/>
            <person name="Brown C.T."/>
            <person name="Hug L.A."/>
            <person name="Sharon I."/>
            <person name="Castelle C.J."/>
            <person name="Probst A.J."/>
            <person name="Thomas B.C."/>
            <person name="Singh A."/>
            <person name="Wilkins M.J."/>
            <person name="Karaoz U."/>
            <person name="Brodie E.L."/>
            <person name="Williams K.H."/>
            <person name="Hubbard S.S."/>
            <person name="Banfield J.F."/>
        </authorList>
    </citation>
    <scope>NUCLEOTIDE SEQUENCE [LARGE SCALE GENOMIC DNA]</scope>
</reference>
<dbReference type="EMBL" id="MGGI01000012">
    <property type="protein sequence ID" value="OGM26597.1"/>
    <property type="molecule type" value="Genomic_DNA"/>
</dbReference>
<dbReference type="Pfam" id="PF25990">
    <property type="entry name" value="Beta-barrel_YknX"/>
    <property type="match status" value="1"/>
</dbReference>
<dbReference type="SUPFAM" id="SSF111369">
    <property type="entry name" value="HlyD-like secretion proteins"/>
    <property type="match status" value="1"/>
</dbReference>
<dbReference type="Gene3D" id="2.40.420.20">
    <property type="match status" value="1"/>
</dbReference>
<dbReference type="InterPro" id="IPR058636">
    <property type="entry name" value="Beta-barrel_YknX"/>
</dbReference>
<dbReference type="GO" id="GO:1990281">
    <property type="term" value="C:efflux pump complex"/>
    <property type="evidence" value="ECO:0007669"/>
    <property type="project" value="TreeGrafter"/>
</dbReference>
<sequence length="354" mass="39063">MAKTKWLTRRRIVIILILAVLIFGWKTYRSQRPKFSVETAKVTRSSITESLSASGKIDATEKANLTFQTTGKISWIGAKEGNQITKGQAIAKLDTIKLNSDYQRALSDLRSTQATVDRIHDDLKNHDSDETFLQKETRTEAESANDKAYEAFIKAQKDLKDSTLVSPLTGIIAKIDPDQIGVNVSAFSSSYLIINPESFVFEAEVNEVDIAKLTIGQKVLITLDAFPDEELEGITLSISYSSILTSTGATAYKVKVKLPGNKNQLLRLGMNGDAEFIFKTVNDVLTVPSTSVVETGDKKFVWIVNTSEKAHKKEITTGVSSIDLIEVKSNLTDTETVITRPPTDIKDGDKIKIL</sequence>
<comment type="caution">
    <text evidence="5">The sequence shown here is derived from an EMBL/GenBank/DDBJ whole genome shotgun (WGS) entry which is preliminary data.</text>
</comment>
<dbReference type="AlphaFoldDB" id="A0A1F7YGZ7"/>
<dbReference type="Pfam" id="PF25989">
    <property type="entry name" value="YknX_C"/>
    <property type="match status" value="1"/>
</dbReference>
<proteinExistence type="inferred from homology"/>
<dbReference type="InterPro" id="IPR006143">
    <property type="entry name" value="RND_pump_MFP"/>
</dbReference>
<feature type="domain" description="YknX-like C-terminal permuted SH3-like" evidence="3">
    <location>
        <begin position="284"/>
        <end position="353"/>
    </location>
</feature>
<name>A0A1F7YGZ7_9BACT</name>
<comment type="similarity">
    <text evidence="1">Belongs to the membrane fusion protein (MFP) (TC 8.A.1) family.</text>
</comment>
<dbReference type="PANTHER" id="PTHR30469">
    <property type="entry name" value="MULTIDRUG RESISTANCE PROTEIN MDTA"/>
    <property type="match status" value="1"/>
</dbReference>